<dbReference type="InterPro" id="IPR013780">
    <property type="entry name" value="Glyco_hydro_b"/>
</dbReference>
<evidence type="ECO:0000313" key="7">
    <source>
        <dbReference type="Proteomes" id="UP000000305"/>
    </source>
</evidence>
<dbReference type="PANTHER" id="PTHR10357:SF179">
    <property type="entry name" value="NEUTRAL AND BASIC AMINO ACID TRANSPORT PROTEIN RBAT"/>
    <property type="match status" value="1"/>
</dbReference>
<dbReference type="OrthoDB" id="1740265at2759"/>
<dbReference type="AlphaFoldDB" id="E9HRC4"/>
<name>E9HRC4_DAPPU</name>
<dbReference type="Gene3D" id="2.60.40.1180">
    <property type="entry name" value="Golgi alpha-mannosidase II"/>
    <property type="match status" value="1"/>
</dbReference>
<organism evidence="6 7">
    <name type="scientific">Daphnia pulex</name>
    <name type="common">Water flea</name>
    <dbReference type="NCBI Taxonomy" id="6669"/>
    <lineage>
        <taxon>Eukaryota</taxon>
        <taxon>Metazoa</taxon>
        <taxon>Ecdysozoa</taxon>
        <taxon>Arthropoda</taxon>
        <taxon>Crustacea</taxon>
        <taxon>Branchiopoda</taxon>
        <taxon>Diplostraca</taxon>
        <taxon>Cladocera</taxon>
        <taxon>Anomopoda</taxon>
        <taxon>Daphniidae</taxon>
        <taxon>Daphnia</taxon>
    </lineage>
</organism>
<dbReference type="PANTHER" id="PTHR10357">
    <property type="entry name" value="ALPHA-AMYLASE FAMILY MEMBER"/>
    <property type="match status" value="1"/>
</dbReference>
<reference evidence="6 7" key="1">
    <citation type="journal article" date="2011" name="Science">
        <title>The ecoresponsive genome of Daphnia pulex.</title>
        <authorList>
            <person name="Colbourne J.K."/>
            <person name="Pfrender M.E."/>
            <person name="Gilbert D."/>
            <person name="Thomas W.K."/>
            <person name="Tucker A."/>
            <person name="Oakley T.H."/>
            <person name="Tokishita S."/>
            <person name="Aerts A."/>
            <person name="Arnold G.J."/>
            <person name="Basu M.K."/>
            <person name="Bauer D.J."/>
            <person name="Caceres C.E."/>
            <person name="Carmel L."/>
            <person name="Casola C."/>
            <person name="Choi J.H."/>
            <person name="Detter J.C."/>
            <person name="Dong Q."/>
            <person name="Dusheyko S."/>
            <person name="Eads B.D."/>
            <person name="Frohlich T."/>
            <person name="Geiler-Samerotte K.A."/>
            <person name="Gerlach D."/>
            <person name="Hatcher P."/>
            <person name="Jogdeo S."/>
            <person name="Krijgsveld J."/>
            <person name="Kriventseva E.V."/>
            <person name="Kultz D."/>
            <person name="Laforsch C."/>
            <person name="Lindquist E."/>
            <person name="Lopez J."/>
            <person name="Manak J.R."/>
            <person name="Muller J."/>
            <person name="Pangilinan J."/>
            <person name="Patwardhan R.P."/>
            <person name="Pitluck S."/>
            <person name="Pritham E.J."/>
            <person name="Rechtsteiner A."/>
            <person name="Rho M."/>
            <person name="Rogozin I.B."/>
            <person name="Sakarya O."/>
            <person name="Salamov A."/>
            <person name="Schaack S."/>
            <person name="Shapiro H."/>
            <person name="Shiga Y."/>
            <person name="Skalitzky C."/>
            <person name="Smith Z."/>
            <person name="Souvorov A."/>
            <person name="Sung W."/>
            <person name="Tang Z."/>
            <person name="Tsuchiya D."/>
            <person name="Tu H."/>
            <person name="Vos H."/>
            <person name="Wang M."/>
            <person name="Wolf Y.I."/>
            <person name="Yamagata H."/>
            <person name="Yamada T."/>
            <person name="Ye Y."/>
            <person name="Shaw J.R."/>
            <person name="Andrews J."/>
            <person name="Crease T.J."/>
            <person name="Tang H."/>
            <person name="Lucas S.M."/>
            <person name="Robertson H.M."/>
            <person name="Bork P."/>
            <person name="Koonin E.V."/>
            <person name="Zdobnov E.M."/>
            <person name="Grigoriev I.V."/>
            <person name="Lynch M."/>
            <person name="Boore J.L."/>
        </authorList>
    </citation>
    <scope>NUCLEOTIDE SEQUENCE [LARGE SCALE GENOMIC DNA]</scope>
</reference>
<keyword evidence="4" id="KW-1133">Transmembrane helix</keyword>
<dbReference type="CDD" id="cd11329">
    <property type="entry name" value="AmyAc_maltase-like"/>
    <property type="match status" value="1"/>
</dbReference>
<dbReference type="Pfam" id="PF16028">
    <property type="entry name" value="SLC3A2_N"/>
    <property type="match status" value="1"/>
</dbReference>
<keyword evidence="7" id="KW-1185">Reference proteome</keyword>
<dbReference type="EC" id="3.2.1.20" evidence="2"/>
<evidence type="ECO:0000256" key="2">
    <source>
        <dbReference type="ARBA" id="ARBA00012741"/>
    </source>
</evidence>
<dbReference type="SMART" id="SM00642">
    <property type="entry name" value="Aamy"/>
    <property type="match status" value="1"/>
</dbReference>
<dbReference type="InterPro" id="IPR017853">
    <property type="entry name" value="GH"/>
</dbReference>
<dbReference type="InParanoid" id="E9HRC4"/>
<dbReference type="InterPro" id="IPR006047">
    <property type="entry name" value="GH13_cat_dom"/>
</dbReference>
<sequence>MMNENYNGVEPQKGQIAPKARTESAESLGSKSESRSSLAAHGDEKPGDVGQVKFTKNADDAAVEIGAVDVAFAGMGKEELMKYANDPFWIRLRWTLFALFWLCWIAMLVIAIVIVVLAPKCPAPAPLEYWQKGVVYSVNPKSFQDSGANQDGKGDLKGIMGRLNHFVHLGVNMISISPIFKTASEEPLYGQDIDNFLEINPSYGELQDLKDLTAAAKQEGLKIILDLPFNHVSKHHAWFNQSVADATGECGDCFVWAEGKAGGPPNNWVSIFGGSAWTLDPTRNKYYYHIYGPDQPDLNLRSDKVKRELKSVAKFWLDQGVSGLRLLSVPYFYESANTTLDEKAIPGVTPNAYASLDHIYTKNLDETYNFIGEIRAVLQEYEDKDGDHRVLFVEAEDTEGVSAMKYYGDATASPPRPLADLPVNSKFIRKQAGFTGIQLKDEISAYLEEVSGVQGWPNWVLGNRDTERMAYRLEAKLIDAMAMVQLLLPGTPFTYYGDEIGMKDVAPVGGSLEACPTGNKLTATSHCNQARSPYRWDSSSTAGFTNASAPWYPIGGNIDTINAEHQMGMANSYLNIYRELVNLRKQPAIMHGTMSFSNVTNDDIFAFTRIRKGAPGYLVVLNLGENQAIVNFSNDPSIPSEAQAVVRSSMAVSNSTTKGSKLNTASVPVGSSEGLVLSFVPQF</sequence>
<dbReference type="InterPro" id="IPR031984">
    <property type="entry name" value="SLC3A2_N"/>
</dbReference>
<dbReference type="eggNOG" id="KOG0471">
    <property type="taxonomic scope" value="Eukaryota"/>
</dbReference>
<dbReference type="OMA" id="AWQFTDY"/>
<dbReference type="GO" id="GO:0005975">
    <property type="term" value="P:carbohydrate metabolic process"/>
    <property type="evidence" value="ECO:0007669"/>
    <property type="project" value="InterPro"/>
</dbReference>
<feature type="compositionally biased region" description="Low complexity" evidence="3">
    <location>
        <begin position="25"/>
        <end position="40"/>
    </location>
</feature>
<dbReference type="Pfam" id="PF00128">
    <property type="entry name" value="Alpha-amylase"/>
    <property type="match status" value="1"/>
</dbReference>
<accession>E9HRC4</accession>
<proteinExistence type="predicted"/>
<evidence type="ECO:0000256" key="3">
    <source>
        <dbReference type="SAM" id="MobiDB-lite"/>
    </source>
</evidence>
<dbReference type="HOGENOM" id="CLU_006462_8_2_1"/>
<evidence type="ECO:0000256" key="1">
    <source>
        <dbReference type="ARBA" id="ARBA00001657"/>
    </source>
</evidence>
<protein>
    <recommendedName>
        <fullName evidence="2">alpha-glucosidase</fullName>
        <ecNumber evidence="2">3.2.1.20</ecNumber>
    </recommendedName>
</protein>
<comment type="catalytic activity">
    <reaction evidence="1">
        <text>Hydrolysis of terminal, non-reducing (1-&gt;4)-linked alpha-D-glucose residues with release of alpha-D-glucose.</text>
        <dbReference type="EC" id="3.2.1.20"/>
    </reaction>
</comment>
<dbReference type="STRING" id="6669.E9HRC4"/>
<keyword evidence="4" id="KW-0472">Membrane</keyword>
<dbReference type="KEGG" id="dpx:DAPPUDRAFT_303552"/>
<dbReference type="InterPro" id="IPR045857">
    <property type="entry name" value="O16G_dom_2"/>
</dbReference>
<evidence type="ECO:0000313" key="6">
    <source>
        <dbReference type="EMBL" id="EFX65677.1"/>
    </source>
</evidence>
<dbReference type="Gene3D" id="3.20.20.80">
    <property type="entry name" value="Glycosidases"/>
    <property type="match status" value="1"/>
</dbReference>
<feature type="domain" description="Glycosyl hydrolase family 13 catalytic" evidence="5">
    <location>
        <begin position="137"/>
        <end position="531"/>
    </location>
</feature>
<dbReference type="EMBL" id="GL732734">
    <property type="protein sequence ID" value="EFX65677.1"/>
    <property type="molecule type" value="Genomic_DNA"/>
</dbReference>
<evidence type="ECO:0000259" key="5">
    <source>
        <dbReference type="SMART" id="SM00642"/>
    </source>
</evidence>
<dbReference type="PhylomeDB" id="E9HRC4"/>
<gene>
    <name evidence="6" type="ORF">DAPPUDRAFT_303552</name>
</gene>
<feature type="transmembrane region" description="Helical" evidence="4">
    <location>
        <begin position="96"/>
        <end position="118"/>
    </location>
</feature>
<dbReference type="Proteomes" id="UP000000305">
    <property type="component" value="Unassembled WGS sequence"/>
</dbReference>
<dbReference type="GO" id="GO:0004558">
    <property type="term" value="F:alpha-1,4-glucosidase activity"/>
    <property type="evidence" value="ECO:0007669"/>
    <property type="project" value="UniProtKB-EC"/>
</dbReference>
<dbReference type="SUPFAM" id="SSF51445">
    <property type="entry name" value="(Trans)glycosidases"/>
    <property type="match status" value="1"/>
</dbReference>
<evidence type="ECO:0000256" key="4">
    <source>
        <dbReference type="SAM" id="Phobius"/>
    </source>
</evidence>
<dbReference type="Gene3D" id="3.90.400.10">
    <property type="entry name" value="Oligo-1,6-glucosidase, Domain 2"/>
    <property type="match status" value="1"/>
</dbReference>
<keyword evidence="4" id="KW-0812">Transmembrane</keyword>
<feature type="region of interest" description="Disordered" evidence="3">
    <location>
        <begin position="1"/>
        <end position="51"/>
    </location>
</feature>